<dbReference type="SUPFAM" id="SSF50044">
    <property type="entry name" value="SH3-domain"/>
    <property type="match status" value="1"/>
</dbReference>
<dbReference type="Gene3D" id="3.30.505.10">
    <property type="entry name" value="SH2 domain"/>
    <property type="match status" value="1"/>
</dbReference>
<evidence type="ECO:0000256" key="1">
    <source>
        <dbReference type="ARBA" id="ARBA00022443"/>
    </source>
</evidence>
<dbReference type="InterPro" id="IPR001452">
    <property type="entry name" value="SH3_domain"/>
</dbReference>
<evidence type="ECO:0000259" key="5">
    <source>
        <dbReference type="PROSITE" id="PS50001"/>
    </source>
</evidence>
<dbReference type="OrthoDB" id="10255964at2759"/>
<dbReference type="Pfam" id="PF00018">
    <property type="entry name" value="SH3_1"/>
    <property type="match status" value="1"/>
</dbReference>
<comment type="caution">
    <text evidence="7">The sequence shown here is derived from an EMBL/GenBank/DDBJ whole genome shotgun (WGS) entry which is preliminary data.</text>
</comment>
<gene>
    <name evidence="7" type="primary">GRAP2</name>
    <name evidence="7" type="ORF">G0U57_008825</name>
</gene>
<feature type="non-terminal residue" evidence="7">
    <location>
        <position position="158"/>
    </location>
</feature>
<dbReference type="PANTHER" id="PTHR46037">
    <property type="entry name" value="PROTEIN ENHANCER OF SEVENLESS 2B"/>
    <property type="match status" value="1"/>
</dbReference>
<dbReference type="PROSITE" id="PS50002">
    <property type="entry name" value="SH3"/>
    <property type="match status" value="1"/>
</dbReference>
<dbReference type="SMART" id="SM00326">
    <property type="entry name" value="SH3"/>
    <property type="match status" value="1"/>
</dbReference>
<dbReference type="InterPro" id="IPR043539">
    <property type="entry name" value="Grb2-like"/>
</dbReference>
<dbReference type="PRINTS" id="PR00401">
    <property type="entry name" value="SH2DOMAIN"/>
</dbReference>
<dbReference type="InterPro" id="IPR000980">
    <property type="entry name" value="SH2"/>
</dbReference>
<dbReference type="SMART" id="SM00252">
    <property type="entry name" value="SH2"/>
    <property type="match status" value="1"/>
</dbReference>
<dbReference type="PROSITE" id="PS50001">
    <property type="entry name" value="SH2"/>
    <property type="match status" value="1"/>
</dbReference>
<dbReference type="PRINTS" id="PR00452">
    <property type="entry name" value="SH3DOMAIN"/>
</dbReference>
<keyword evidence="2 3" id="KW-0727">SH2 domain</keyword>
<dbReference type="EMBL" id="JAHGAV010000230">
    <property type="protein sequence ID" value="KAG6928070.1"/>
    <property type="molecule type" value="Genomic_DNA"/>
</dbReference>
<sequence>MEAIAKFDFNASGEDELSFRAGDILKILSSQEEWYRAELRSHEGFVPKNFIDIHIPIWFNEGISRHEAENLLMSKEVGSFIIRASQNSPGDFSISVRHEDDVQHFRVMRDTKGNYYLWTEKFQSLNKLVDYYKTSSISRQKLIFLRDGSQEEKERRGG</sequence>
<dbReference type="Pfam" id="PF00017">
    <property type="entry name" value="SH2"/>
    <property type="match status" value="1"/>
</dbReference>
<protein>
    <submittedName>
        <fullName evidence="7">GRB2-related adaptor protein 2</fullName>
    </submittedName>
</protein>
<dbReference type="InterPro" id="IPR036028">
    <property type="entry name" value="SH3-like_dom_sf"/>
</dbReference>
<dbReference type="Proteomes" id="UP000765507">
    <property type="component" value="Unassembled WGS sequence"/>
</dbReference>
<feature type="domain" description="SH2" evidence="5">
    <location>
        <begin position="58"/>
        <end position="149"/>
    </location>
</feature>
<dbReference type="AlphaFoldDB" id="A0A8T1SH56"/>
<evidence type="ECO:0000256" key="4">
    <source>
        <dbReference type="PROSITE-ProRule" id="PRU00192"/>
    </source>
</evidence>
<evidence type="ECO:0000313" key="8">
    <source>
        <dbReference type="Proteomes" id="UP000765507"/>
    </source>
</evidence>
<keyword evidence="1 4" id="KW-0728">SH3 domain</keyword>
<dbReference type="SUPFAM" id="SSF55550">
    <property type="entry name" value="SH2 domain"/>
    <property type="match status" value="1"/>
</dbReference>
<reference evidence="7 8" key="1">
    <citation type="journal article" date="2020" name="G3 (Bethesda)">
        <title>Draft Genome of the Common Snapping Turtle, Chelydra serpentina, a Model for Phenotypic Plasticity in Reptiles.</title>
        <authorList>
            <person name="Das D."/>
            <person name="Singh S.K."/>
            <person name="Bierstedt J."/>
            <person name="Erickson A."/>
            <person name="Galli G.L.J."/>
            <person name="Crossley D.A. 2nd"/>
            <person name="Rhen T."/>
        </authorList>
    </citation>
    <scope>NUCLEOTIDE SEQUENCE [LARGE SCALE GENOMIC DNA]</scope>
    <source>
        <strain evidence="7">KW</strain>
    </source>
</reference>
<proteinExistence type="predicted"/>
<dbReference type="InterPro" id="IPR036860">
    <property type="entry name" value="SH2_dom_sf"/>
</dbReference>
<evidence type="ECO:0000259" key="6">
    <source>
        <dbReference type="PROSITE" id="PS50002"/>
    </source>
</evidence>
<organism evidence="7 8">
    <name type="scientific">Chelydra serpentina</name>
    <name type="common">Snapping turtle</name>
    <name type="synonym">Testudo serpentina</name>
    <dbReference type="NCBI Taxonomy" id="8475"/>
    <lineage>
        <taxon>Eukaryota</taxon>
        <taxon>Metazoa</taxon>
        <taxon>Chordata</taxon>
        <taxon>Craniata</taxon>
        <taxon>Vertebrata</taxon>
        <taxon>Euteleostomi</taxon>
        <taxon>Archelosauria</taxon>
        <taxon>Testudinata</taxon>
        <taxon>Testudines</taxon>
        <taxon>Cryptodira</taxon>
        <taxon>Durocryptodira</taxon>
        <taxon>Americhelydia</taxon>
        <taxon>Chelydroidea</taxon>
        <taxon>Chelydridae</taxon>
        <taxon>Chelydra</taxon>
    </lineage>
</organism>
<accession>A0A8T1SH56</accession>
<name>A0A8T1SH56_CHESE</name>
<evidence type="ECO:0000256" key="2">
    <source>
        <dbReference type="ARBA" id="ARBA00022999"/>
    </source>
</evidence>
<feature type="domain" description="SH3" evidence="6">
    <location>
        <begin position="1"/>
        <end position="56"/>
    </location>
</feature>
<evidence type="ECO:0000313" key="7">
    <source>
        <dbReference type="EMBL" id="KAG6928070.1"/>
    </source>
</evidence>
<dbReference type="Gene3D" id="2.30.30.40">
    <property type="entry name" value="SH3 Domains"/>
    <property type="match status" value="1"/>
</dbReference>
<evidence type="ECO:0000256" key="3">
    <source>
        <dbReference type="PROSITE-ProRule" id="PRU00191"/>
    </source>
</evidence>
<keyword evidence="8" id="KW-1185">Reference proteome</keyword>
<dbReference type="CDD" id="cd09941">
    <property type="entry name" value="SH2_Grb2_like"/>
    <property type="match status" value="1"/>
</dbReference>